<gene>
    <name evidence="1" type="ORF">CBR_g57874</name>
</gene>
<proteinExistence type="predicted"/>
<dbReference type="AlphaFoldDB" id="A0A388K8E2"/>
<dbReference type="Proteomes" id="UP000265515">
    <property type="component" value="Unassembled WGS sequence"/>
</dbReference>
<dbReference type="Gramene" id="GBG66276">
    <property type="protein sequence ID" value="GBG66276"/>
    <property type="gene ID" value="CBR_g57874"/>
</dbReference>
<sequence length="67" mass="7705">MVGIGRAHTEMWLWLQGNAPWRHGNALYVEWLVVDGREGEGWFLCNCGVNGWGRKAPLHTELCLWLL</sequence>
<accession>A0A388K8E2</accession>
<dbReference type="EMBL" id="BFEA01000071">
    <property type="protein sequence ID" value="GBG66276.1"/>
    <property type="molecule type" value="Genomic_DNA"/>
</dbReference>
<evidence type="ECO:0000313" key="2">
    <source>
        <dbReference type="Proteomes" id="UP000265515"/>
    </source>
</evidence>
<evidence type="ECO:0000313" key="1">
    <source>
        <dbReference type="EMBL" id="GBG66276.1"/>
    </source>
</evidence>
<organism evidence="1 2">
    <name type="scientific">Chara braunii</name>
    <name type="common">Braun's stonewort</name>
    <dbReference type="NCBI Taxonomy" id="69332"/>
    <lineage>
        <taxon>Eukaryota</taxon>
        <taxon>Viridiplantae</taxon>
        <taxon>Streptophyta</taxon>
        <taxon>Charophyceae</taxon>
        <taxon>Charales</taxon>
        <taxon>Characeae</taxon>
        <taxon>Chara</taxon>
    </lineage>
</organism>
<name>A0A388K8E2_CHABU</name>
<reference evidence="1 2" key="1">
    <citation type="journal article" date="2018" name="Cell">
        <title>The Chara Genome: Secondary Complexity and Implications for Plant Terrestrialization.</title>
        <authorList>
            <person name="Nishiyama T."/>
            <person name="Sakayama H."/>
            <person name="Vries J.D."/>
            <person name="Buschmann H."/>
            <person name="Saint-Marcoux D."/>
            <person name="Ullrich K.K."/>
            <person name="Haas F.B."/>
            <person name="Vanderstraeten L."/>
            <person name="Becker D."/>
            <person name="Lang D."/>
            <person name="Vosolsobe S."/>
            <person name="Rombauts S."/>
            <person name="Wilhelmsson P.K.I."/>
            <person name="Janitza P."/>
            <person name="Kern R."/>
            <person name="Heyl A."/>
            <person name="Rumpler F."/>
            <person name="Villalobos L.I.A.C."/>
            <person name="Clay J.M."/>
            <person name="Skokan R."/>
            <person name="Toyoda A."/>
            <person name="Suzuki Y."/>
            <person name="Kagoshima H."/>
            <person name="Schijlen E."/>
            <person name="Tajeshwar N."/>
            <person name="Catarino B."/>
            <person name="Hetherington A.J."/>
            <person name="Saltykova A."/>
            <person name="Bonnot C."/>
            <person name="Breuninger H."/>
            <person name="Symeonidi A."/>
            <person name="Radhakrishnan G.V."/>
            <person name="Van Nieuwerburgh F."/>
            <person name="Deforce D."/>
            <person name="Chang C."/>
            <person name="Karol K.G."/>
            <person name="Hedrich R."/>
            <person name="Ulvskov P."/>
            <person name="Glockner G."/>
            <person name="Delwiche C.F."/>
            <person name="Petrasek J."/>
            <person name="Van de Peer Y."/>
            <person name="Friml J."/>
            <person name="Beilby M."/>
            <person name="Dolan L."/>
            <person name="Kohara Y."/>
            <person name="Sugano S."/>
            <person name="Fujiyama A."/>
            <person name="Delaux P.-M."/>
            <person name="Quint M."/>
            <person name="TheiBen G."/>
            <person name="Hagemann M."/>
            <person name="Harholt J."/>
            <person name="Dunand C."/>
            <person name="Zachgo S."/>
            <person name="Langdale J."/>
            <person name="Maumus F."/>
            <person name="Straeten D.V.D."/>
            <person name="Gould S.B."/>
            <person name="Rensing S.A."/>
        </authorList>
    </citation>
    <scope>NUCLEOTIDE SEQUENCE [LARGE SCALE GENOMIC DNA]</scope>
    <source>
        <strain evidence="1 2">S276</strain>
    </source>
</reference>
<protein>
    <submittedName>
        <fullName evidence="1">Uncharacterized protein</fullName>
    </submittedName>
</protein>
<keyword evidence="2" id="KW-1185">Reference proteome</keyword>
<comment type="caution">
    <text evidence="1">The sequence shown here is derived from an EMBL/GenBank/DDBJ whole genome shotgun (WGS) entry which is preliminary data.</text>
</comment>